<accession>A0AB39LZI5</accession>
<protein>
    <recommendedName>
        <fullName evidence="2">Integrase</fullName>
    </recommendedName>
</protein>
<evidence type="ECO:0000313" key="1">
    <source>
        <dbReference type="EMBL" id="XDP99337.1"/>
    </source>
</evidence>
<name>A0AB39LZI5_9ACTN</name>
<reference evidence="1" key="1">
    <citation type="submission" date="2024-07" db="EMBL/GenBank/DDBJ databases">
        <authorList>
            <person name="Yu S.T."/>
        </authorList>
    </citation>
    <scope>NUCLEOTIDE SEQUENCE</scope>
    <source>
        <strain evidence="1">R08</strain>
    </source>
</reference>
<dbReference type="AlphaFoldDB" id="A0AB39LZI5"/>
<organism evidence="1">
    <name type="scientific">Streptomyces sp. R08</name>
    <dbReference type="NCBI Taxonomy" id="3238624"/>
    <lineage>
        <taxon>Bacteria</taxon>
        <taxon>Bacillati</taxon>
        <taxon>Actinomycetota</taxon>
        <taxon>Actinomycetes</taxon>
        <taxon>Kitasatosporales</taxon>
        <taxon>Streptomycetaceae</taxon>
        <taxon>Streptomyces</taxon>
    </lineage>
</organism>
<gene>
    <name evidence="1" type="ORF">AB5J58_03690</name>
</gene>
<dbReference type="EMBL" id="CP163431">
    <property type="protein sequence ID" value="XDP99337.1"/>
    <property type="molecule type" value="Genomic_DNA"/>
</dbReference>
<dbReference type="GeneID" id="96635844"/>
<dbReference type="RefSeq" id="WP_328742200.1">
    <property type="nucleotide sequence ID" value="NZ_CP163431.1"/>
</dbReference>
<evidence type="ECO:0008006" key="2">
    <source>
        <dbReference type="Google" id="ProtNLM"/>
    </source>
</evidence>
<proteinExistence type="predicted"/>
<sequence length="69" mass="7677">MSDSLPGQPGPTLNRIYEELEPDVRETVVLRLLDAASSAERLALILSRHGHAVSASTIRTYRRSLREGF</sequence>